<gene>
    <name evidence="2" type="ORF">ASPCAL10250</name>
</gene>
<name>A0A0U5G916_ASPCI</name>
<reference evidence="3" key="1">
    <citation type="journal article" date="2016" name="Genome Announc.">
        <title>Draft genome sequences of fungus Aspergillus calidoustus.</title>
        <authorList>
            <person name="Horn F."/>
            <person name="Linde J."/>
            <person name="Mattern D.J."/>
            <person name="Walther G."/>
            <person name="Guthke R."/>
            <person name="Scherlach K."/>
            <person name="Martin K."/>
            <person name="Brakhage A.A."/>
            <person name="Petzke L."/>
            <person name="Valiante V."/>
        </authorList>
    </citation>
    <scope>NUCLEOTIDE SEQUENCE [LARGE SCALE GENOMIC DNA]</scope>
    <source>
        <strain evidence="3">SF006504</strain>
    </source>
</reference>
<evidence type="ECO:0000256" key="1">
    <source>
        <dbReference type="SAM" id="MobiDB-lite"/>
    </source>
</evidence>
<keyword evidence="3" id="KW-1185">Reference proteome</keyword>
<dbReference type="Proteomes" id="UP000054771">
    <property type="component" value="Unassembled WGS sequence"/>
</dbReference>
<sequence>MKLSSSTRETAKRKAGEYPGAGCRVRTARTTGCDTGLSARCVCPNEDDRLHPDMGNHDLDLPPINGLQLKSGLLVASTLAPQSQHELGLVQAWSARSPGREVCALSGTRLRALADSQPCVRSVPDQEGRINHRRVTSVPRVPDSRSRGGANARVSSAAPSGRLRCQRCCGTRSRTYHCRHFRDPIAYLRRTGCANAKILKERS</sequence>
<accession>A0A0U5G916</accession>
<dbReference type="AlphaFoldDB" id="A0A0U5G916"/>
<protein>
    <submittedName>
        <fullName evidence="2">Uncharacterized protein</fullName>
    </submittedName>
</protein>
<dbReference type="EMBL" id="CDMC01000008">
    <property type="protein sequence ID" value="CEL07086.1"/>
    <property type="molecule type" value="Genomic_DNA"/>
</dbReference>
<dbReference type="OrthoDB" id="4445556at2759"/>
<evidence type="ECO:0000313" key="2">
    <source>
        <dbReference type="EMBL" id="CEL07086.1"/>
    </source>
</evidence>
<evidence type="ECO:0000313" key="3">
    <source>
        <dbReference type="Proteomes" id="UP000054771"/>
    </source>
</evidence>
<organism evidence="2 3">
    <name type="scientific">Aspergillus calidoustus</name>
    <dbReference type="NCBI Taxonomy" id="454130"/>
    <lineage>
        <taxon>Eukaryota</taxon>
        <taxon>Fungi</taxon>
        <taxon>Dikarya</taxon>
        <taxon>Ascomycota</taxon>
        <taxon>Pezizomycotina</taxon>
        <taxon>Eurotiomycetes</taxon>
        <taxon>Eurotiomycetidae</taxon>
        <taxon>Eurotiales</taxon>
        <taxon>Aspergillaceae</taxon>
        <taxon>Aspergillus</taxon>
        <taxon>Aspergillus subgen. Nidulantes</taxon>
    </lineage>
</organism>
<feature type="region of interest" description="Disordered" evidence="1">
    <location>
        <begin position="137"/>
        <end position="156"/>
    </location>
</feature>
<proteinExistence type="predicted"/>